<proteinExistence type="inferred from homology"/>
<evidence type="ECO:0000256" key="1">
    <source>
        <dbReference type="ARBA" id="ARBA00010169"/>
    </source>
</evidence>
<dbReference type="InterPro" id="IPR004323">
    <property type="entry name" value="Ion_tolerance_CutA"/>
</dbReference>
<dbReference type="InterPro" id="IPR015867">
    <property type="entry name" value="N-reg_PII/ATP_PRibTrfase_C"/>
</dbReference>
<evidence type="ECO:0000313" key="3">
    <source>
        <dbReference type="Proteomes" id="UP001268819"/>
    </source>
</evidence>
<comment type="caution">
    <text evidence="2">The sequence shown here is derived from an EMBL/GenBank/DDBJ whole genome shotgun (WGS) entry which is preliminary data.</text>
</comment>
<dbReference type="RefSeq" id="WP_310304040.1">
    <property type="nucleotide sequence ID" value="NZ_BAAAXB010000001.1"/>
</dbReference>
<gene>
    <name evidence="2" type="ORF">J2S66_000858</name>
</gene>
<name>A0ABU1PP91_9PSEU</name>
<dbReference type="EMBL" id="JAVDSG010000001">
    <property type="protein sequence ID" value="MDR6592474.1"/>
    <property type="molecule type" value="Genomic_DNA"/>
</dbReference>
<dbReference type="Pfam" id="PF03091">
    <property type="entry name" value="CutA1"/>
    <property type="match status" value="1"/>
</dbReference>
<dbReference type="SUPFAM" id="SSF54913">
    <property type="entry name" value="GlnB-like"/>
    <property type="match status" value="1"/>
</dbReference>
<protein>
    <submittedName>
        <fullName evidence="2">Periplasmic divalent cation tolerance protein</fullName>
    </submittedName>
</protein>
<evidence type="ECO:0000313" key="2">
    <source>
        <dbReference type="EMBL" id="MDR6592474.1"/>
    </source>
</evidence>
<keyword evidence="3" id="KW-1185">Reference proteome</keyword>
<accession>A0ABU1PP91</accession>
<sequence>MTGFVQVSTAAESREVAFRLARSAVGARLAAGVQVVGPVGSVFWHLGELGEGEEWQVLFKTTADRFARLRDHLIAEHPWSNPEVTATALVEGSPEYFAWLRRTVEPQA</sequence>
<dbReference type="Proteomes" id="UP001268819">
    <property type="component" value="Unassembled WGS sequence"/>
</dbReference>
<dbReference type="Gene3D" id="3.30.70.120">
    <property type="match status" value="1"/>
</dbReference>
<organism evidence="2 3">
    <name type="scientific">Saccharothrix longispora</name>
    <dbReference type="NCBI Taxonomy" id="33920"/>
    <lineage>
        <taxon>Bacteria</taxon>
        <taxon>Bacillati</taxon>
        <taxon>Actinomycetota</taxon>
        <taxon>Actinomycetes</taxon>
        <taxon>Pseudonocardiales</taxon>
        <taxon>Pseudonocardiaceae</taxon>
        <taxon>Saccharothrix</taxon>
    </lineage>
</organism>
<comment type="similarity">
    <text evidence="1">Belongs to the CutA family.</text>
</comment>
<reference evidence="2 3" key="1">
    <citation type="submission" date="2023-07" db="EMBL/GenBank/DDBJ databases">
        <title>Sequencing the genomes of 1000 actinobacteria strains.</title>
        <authorList>
            <person name="Klenk H.-P."/>
        </authorList>
    </citation>
    <scope>NUCLEOTIDE SEQUENCE [LARGE SCALE GENOMIC DNA]</scope>
    <source>
        <strain evidence="2 3">DSM 43749</strain>
    </source>
</reference>
<dbReference type="PANTHER" id="PTHR23419:SF8">
    <property type="entry name" value="FI09726P"/>
    <property type="match status" value="1"/>
</dbReference>
<dbReference type="PANTHER" id="PTHR23419">
    <property type="entry name" value="DIVALENT CATION TOLERANCE CUTA-RELATED"/>
    <property type="match status" value="1"/>
</dbReference>
<dbReference type="InterPro" id="IPR011322">
    <property type="entry name" value="N-reg_PII-like_a/b"/>
</dbReference>